<dbReference type="Proteomes" id="UP001054902">
    <property type="component" value="Unassembled WGS sequence"/>
</dbReference>
<evidence type="ECO:0000313" key="3">
    <source>
        <dbReference type="Proteomes" id="UP001054902"/>
    </source>
</evidence>
<feature type="transmembrane region" description="Helical" evidence="1">
    <location>
        <begin position="70"/>
        <end position="98"/>
    </location>
</feature>
<sequence length="219" mass="24535">MAPVLNPFRSIRDRKSLLALGWSITSLFSFLALIAALIISIISRSYYKNQYDEENQEIYKVLESVSSFSVIFAGLYTVVLAFLLSCFGSLCVVGYISFKGKYIAPVYTGTGTSNVNPKFAGIFLGALVLFSNLCLVIAVILGEFEVGNYLDEHEKQELGYFRIERISRLLATISMGLFLLYTLYSILFFTSKEVLFTAPNEEDENIQEMGYIAPIHSIT</sequence>
<proteinExistence type="predicted"/>
<evidence type="ECO:0000256" key="1">
    <source>
        <dbReference type="SAM" id="Phobius"/>
    </source>
</evidence>
<organism evidence="2 3">
    <name type="scientific">Chaetoceros tenuissimus</name>
    <dbReference type="NCBI Taxonomy" id="426638"/>
    <lineage>
        <taxon>Eukaryota</taxon>
        <taxon>Sar</taxon>
        <taxon>Stramenopiles</taxon>
        <taxon>Ochrophyta</taxon>
        <taxon>Bacillariophyta</taxon>
        <taxon>Coscinodiscophyceae</taxon>
        <taxon>Chaetocerotophycidae</taxon>
        <taxon>Chaetocerotales</taxon>
        <taxon>Chaetocerotaceae</taxon>
        <taxon>Chaetoceros</taxon>
    </lineage>
</organism>
<keyword evidence="3" id="KW-1185">Reference proteome</keyword>
<accession>A0AAD3HEW6</accession>
<feature type="transmembrane region" description="Helical" evidence="1">
    <location>
        <begin position="169"/>
        <end position="189"/>
    </location>
</feature>
<reference evidence="2 3" key="1">
    <citation type="journal article" date="2021" name="Sci. Rep.">
        <title>The genome of the diatom Chaetoceros tenuissimus carries an ancient integrated fragment of an extant virus.</title>
        <authorList>
            <person name="Hongo Y."/>
            <person name="Kimura K."/>
            <person name="Takaki Y."/>
            <person name="Yoshida Y."/>
            <person name="Baba S."/>
            <person name="Kobayashi G."/>
            <person name="Nagasaki K."/>
            <person name="Hano T."/>
            <person name="Tomaru Y."/>
        </authorList>
    </citation>
    <scope>NUCLEOTIDE SEQUENCE [LARGE SCALE GENOMIC DNA]</scope>
    <source>
        <strain evidence="2 3">NIES-3715</strain>
    </source>
</reference>
<gene>
    <name evidence="2" type="ORF">CTEN210_17257</name>
</gene>
<evidence type="ECO:0000313" key="2">
    <source>
        <dbReference type="EMBL" id="GFH60781.1"/>
    </source>
</evidence>
<keyword evidence="1" id="KW-0812">Transmembrane</keyword>
<name>A0AAD3HEW6_9STRA</name>
<comment type="caution">
    <text evidence="2">The sequence shown here is derived from an EMBL/GenBank/DDBJ whole genome shotgun (WGS) entry which is preliminary data.</text>
</comment>
<feature type="transmembrane region" description="Helical" evidence="1">
    <location>
        <begin position="119"/>
        <end position="141"/>
    </location>
</feature>
<keyword evidence="1" id="KW-1133">Transmembrane helix</keyword>
<keyword evidence="1" id="KW-0472">Membrane</keyword>
<protein>
    <submittedName>
        <fullName evidence="2">Uncharacterized protein</fullName>
    </submittedName>
</protein>
<dbReference type="AlphaFoldDB" id="A0AAD3HEW6"/>
<dbReference type="EMBL" id="BLLK01000069">
    <property type="protein sequence ID" value="GFH60781.1"/>
    <property type="molecule type" value="Genomic_DNA"/>
</dbReference>
<feature type="transmembrane region" description="Helical" evidence="1">
    <location>
        <begin position="17"/>
        <end position="42"/>
    </location>
</feature>